<dbReference type="EMBL" id="CM004480">
    <property type="protein sequence ID" value="OCT68941.1"/>
    <property type="molecule type" value="Genomic_DNA"/>
</dbReference>
<name>A0A974H953_XENLA</name>
<evidence type="ECO:0000313" key="2">
    <source>
        <dbReference type="EMBL" id="OCT68941.1"/>
    </source>
</evidence>
<proteinExistence type="predicted"/>
<dbReference type="AlphaFoldDB" id="A0A974H953"/>
<feature type="compositionally biased region" description="Acidic residues" evidence="1">
    <location>
        <begin position="25"/>
        <end position="37"/>
    </location>
</feature>
<evidence type="ECO:0000313" key="3">
    <source>
        <dbReference type="Proteomes" id="UP000694892"/>
    </source>
</evidence>
<sequence length="93" mass="10466">MVVWALVRNLYWYKKGSLNERLTAEDYDDNADPEMDDIPLMSDDGNLPQNLQSDYGYDDAEIQSPVAQNTANGLHHPPSISVNCDYDDTDLGD</sequence>
<feature type="region of interest" description="Disordered" evidence="1">
    <location>
        <begin position="25"/>
        <end position="93"/>
    </location>
</feature>
<protein>
    <submittedName>
        <fullName evidence="2">Uncharacterized protein</fullName>
    </submittedName>
</protein>
<gene>
    <name evidence="2" type="ORF">XELAEV_18040249mg</name>
</gene>
<organism evidence="2 3">
    <name type="scientific">Xenopus laevis</name>
    <name type="common">African clawed frog</name>
    <dbReference type="NCBI Taxonomy" id="8355"/>
    <lineage>
        <taxon>Eukaryota</taxon>
        <taxon>Metazoa</taxon>
        <taxon>Chordata</taxon>
        <taxon>Craniata</taxon>
        <taxon>Vertebrata</taxon>
        <taxon>Euteleostomi</taxon>
        <taxon>Amphibia</taxon>
        <taxon>Batrachia</taxon>
        <taxon>Anura</taxon>
        <taxon>Pipoidea</taxon>
        <taxon>Pipidae</taxon>
        <taxon>Xenopodinae</taxon>
        <taxon>Xenopus</taxon>
        <taxon>Xenopus</taxon>
    </lineage>
</organism>
<dbReference type="Proteomes" id="UP000694892">
    <property type="component" value="Chromosome 8L"/>
</dbReference>
<accession>A0A974H953</accession>
<evidence type="ECO:0000256" key="1">
    <source>
        <dbReference type="SAM" id="MobiDB-lite"/>
    </source>
</evidence>
<reference evidence="3" key="1">
    <citation type="journal article" date="2016" name="Nature">
        <title>Genome evolution in the allotetraploid frog Xenopus laevis.</title>
        <authorList>
            <person name="Session A.M."/>
            <person name="Uno Y."/>
            <person name="Kwon T."/>
            <person name="Chapman J.A."/>
            <person name="Toyoda A."/>
            <person name="Takahashi S."/>
            <person name="Fukui A."/>
            <person name="Hikosaka A."/>
            <person name="Suzuki A."/>
            <person name="Kondo M."/>
            <person name="van Heeringen S.J."/>
            <person name="Quigley I."/>
            <person name="Heinz S."/>
            <person name="Ogino H."/>
            <person name="Ochi H."/>
            <person name="Hellsten U."/>
            <person name="Lyons J.B."/>
            <person name="Simakov O."/>
            <person name="Putnam N."/>
            <person name="Stites J."/>
            <person name="Kuroki Y."/>
            <person name="Tanaka T."/>
            <person name="Michiue T."/>
            <person name="Watanabe M."/>
            <person name="Bogdanovic O."/>
            <person name="Lister R."/>
            <person name="Georgiou G."/>
            <person name="Paranjpe S.S."/>
            <person name="van Kruijsbergen I."/>
            <person name="Shu S."/>
            <person name="Carlson J."/>
            <person name="Kinoshita T."/>
            <person name="Ohta Y."/>
            <person name="Mawaribuchi S."/>
            <person name="Jenkins J."/>
            <person name="Grimwood J."/>
            <person name="Schmutz J."/>
            <person name="Mitros T."/>
            <person name="Mozaffari S.V."/>
            <person name="Suzuki Y."/>
            <person name="Haramoto Y."/>
            <person name="Yamamoto T.S."/>
            <person name="Takagi C."/>
            <person name="Heald R."/>
            <person name="Miller K."/>
            <person name="Haudenschild C."/>
            <person name="Kitzman J."/>
            <person name="Nakayama T."/>
            <person name="Izutsu Y."/>
            <person name="Robert J."/>
            <person name="Fortriede J."/>
            <person name="Burns K."/>
            <person name="Lotay V."/>
            <person name="Karimi K."/>
            <person name="Yasuoka Y."/>
            <person name="Dichmann D.S."/>
            <person name="Flajnik M.F."/>
            <person name="Houston D.W."/>
            <person name="Shendure J."/>
            <person name="DuPasquier L."/>
            <person name="Vize P.D."/>
            <person name="Zorn A.M."/>
            <person name="Ito M."/>
            <person name="Marcotte E.M."/>
            <person name="Wallingford J.B."/>
            <person name="Ito Y."/>
            <person name="Asashima M."/>
            <person name="Ueno N."/>
            <person name="Matsuda Y."/>
            <person name="Veenstra G.J."/>
            <person name="Fujiyama A."/>
            <person name="Harland R.M."/>
            <person name="Taira M."/>
            <person name="Rokhsar D.S."/>
        </authorList>
    </citation>
    <scope>NUCLEOTIDE SEQUENCE [LARGE SCALE GENOMIC DNA]</scope>
    <source>
        <strain evidence="3">J</strain>
    </source>
</reference>